<dbReference type="EMBL" id="AWSV01000138">
    <property type="protein sequence ID" value="ERI83941.1"/>
    <property type="molecule type" value="Genomic_DNA"/>
</dbReference>
<evidence type="ECO:0000313" key="2">
    <source>
        <dbReference type="Proteomes" id="UP000016496"/>
    </source>
</evidence>
<organism evidence="1 2">
    <name type="scientific">Bacteroides pyogenes F0041</name>
    <dbReference type="NCBI Taxonomy" id="1321819"/>
    <lineage>
        <taxon>Bacteria</taxon>
        <taxon>Pseudomonadati</taxon>
        <taxon>Bacteroidota</taxon>
        <taxon>Bacteroidia</taxon>
        <taxon>Bacteroidales</taxon>
        <taxon>Bacteroidaceae</taxon>
        <taxon>Bacteroides</taxon>
    </lineage>
</organism>
<comment type="caution">
    <text evidence="1">The sequence shown here is derived from an EMBL/GenBank/DDBJ whole genome shotgun (WGS) entry which is preliminary data.</text>
</comment>
<sequence length="53" mass="6440">MPCPEREKTRKTEDYLGLWLYENIDEDRLSELFYYDYLCCQLSLVLLAGRFLN</sequence>
<proteinExistence type="predicted"/>
<dbReference type="Proteomes" id="UP000016496">
    <property type="component" value="Unassembled WGS sequence"/>
</dbReference>
<name>U2DVV0_9BACE</name>
<gene>
    <name evidence="1" type="ORF">HMPREF1981_02544</name>
</gene>
<protein>
    <submittedName>
        <fullName evidence="1">Uncharacterized protein</fullName>
    </submittedName>
</protein>
<accession>U2DVV0</accession>
<dbReference type="PATRIC" id="fig|1321819.3.peg.2345"/>
<dbReference type="HOGENOM" id="CLU_3058697_0_0_10"/>
<evidence type="ECO:0000313" key="1">
    <source>
        <dbReference type="EMBL" id="ERI83941.1"/>
    </source>
</evidence>
<dbReference type="AlphaFoldDB" id="U2DVV0"/>
<reference evidence="1 2" key="1">
    <citation type="submission" date="2013-08" db="EMBL/GenBank/DDBJ databases">
        <authorList>
            <person name="Weinstock G."/>
            <person name="Sodergren E."/>
            <person name="Wylie T."/>
            <person name="Fulton L."/>
            <person name="Fulton R."/>
            <person name="Fronick C."/>
            <person name="O'Laughlin M."/>
            <person name="Godfrey J."/>
            <person name="Miner T."/>
            <person name="Herter B."/>
            <person name="Appelbaum E."/>
            <person name="Cordes M."/>
            <person name="Lek S."/>
            <person name="Wollam A."/>
            <person name="Pepin K.H."/>
            <person name="Palsikar V.B."/>
            <person name="Mitreva M."/>
            <person name="Wilson R.K."/>
        </authorList>
    </citation>
    <scope>NUCLEOTIDE SEQUENCE [LARGE SCALE GENOMIC DNA]</scope>
    <source>
        <strain evidence="1 2">F0041</strain>
    </source>
</reference>